<dbReference type="AlphaFoldDB" id="A0A1G5JVL4"/>
<reference evidence="2 3" key="1">
    <citation type="submission" date="2016-10" db="EMBL/GenBank/DDBJ databases">
        <authorList>
            <person name="de Groot N.N."/>
        </authorList>
    </citation>
    <scope>NUCLEOTIDE SEQUENCE [LARGE SCALE GENOMIC DNA]</scope>
    <source>
        <strain evidence="2 3">CGMCC 1.8925</strain>
    </source>
</reference>
<feature type="coiled-coil region" evidence="1">
    <location>
        <begin position="337"/>
        <end position="364"/>
    </location>
</feature>
<keyword evidence="1" id="KW-0175">Coiled coil</keyword>
<accession>A0A1G5JVL4</accession>
<dbReference type="RefSeq" id="WP_090747687.1">
    <property type="nucleotide sequence ID" value="NZ_FMVT01000016.1"/>
</dbReference>
<sequence>MVKLIVHIGLPGTGSDALAARLEASRHALRAAGVAVLGAWLEHVPGGGAAPWQASGGVSADPAEAADALFPLLSRALDDTQDAGGRLAIWSNGDLCAAATVPALRRLAQTGHEVEVQGYVPRHDRWLTGCYAGWALRQRMAARPVPAFADWLQAQGTCPALADQLAAWEAAIGASLRLFNAEAAGDVAAHFLALNGIADLVAPQPDAPDLGRIFPTNRQLADVAAAQAADIAATNAMLARQGQPPLGPAGPSPWPFDPLALRLVRALAEEAGSHGETEVAALARQLAASERQVQALSVQLRRLAAPRAEEFAARLRLALALDDPQALLSPDAVAAEVQRLRTDLTAAEAAAEAARRRVAALESSTSWRLTAPLRTLGRLMRRPGR</sequence>
<evidence type="ECO:0000313" key="2">
    <source>
        <dbReference type="EMBL" id="SCY91941.1"/>
    </source>
</evidence>
<name>A0A1G5JVL4_9RHOB</name>
<dbReference type="EMBL" id="FMVT01000016">
    <property type="protein sequence ID" value="SCY91941.1"/>
    <property type="molecule type" value="Genomic_DNA"/>
</dbReference>
<evidence type="ECO:0000256" key="1">
    <source>
        <dbReference type="SAM" id="Coils"/>
    </source>
</evidence>
<gene>
    <name evidence="2" type="ORF">SAMN05660710_03468</name>
</gene>
<protein>
    <submittedName>
        <fullName evidence="2">Uncharacterized protein</fullName>
    </submittedName>
</protein>
<dbReference type="OrthoDB" id="7540582at2"/>
<keyword evidence="3" id="KW-1185">Reference proteome</keyword>
<evidence type="ECO:0000313" key="3">
    <source>
        <dbReference type="Proteomes" id="UP000199502"/>
    </source>
</evidence>
<proteinExistence type="predicted"/>
<dbReference type="Proteomes" id="UP000199502">
    <property type="component" value="Unassembled WGS sequence"/>
</dbReference>
<dbReference type="STRING" id="336292.SAMN05660710_03468"/>
<organism evidence="2 3">
    <name type="scientific">Paracoccus tibetensis</name>
    <dbReference type="NCBI Taxonomy" id="336292"/>
    <lineage>
        <taxon>Bacteria</taxon>
        <taxon>Pseudomonadati</taxon>
        <taxon>Pseudomonadota</taxon>
        <taxon>Alphaproteobacteria</taxon>
        <taxon>Rhodobacterales</taxon>
        <taxon>Paracoccaceae</taxon>
        <taxon>Paracoccus</taxon>
    </lineage>
</organism>